<dbReference type="InterPro" id="IPR009075">
    <property type="entry name" value="AcylCo_DH/oxidase_C"/>
</dbReference>
<dbReference type="AlphaFoldDB" id="Q73XF9"/>
<dbReference type="KEGG" id="mpa:MAP_2350"/>
<dbReference type="SUPFAM" id="SSF56645">
    <property type="entry name" value="Acyl-CoA dehydrogenase NM domain-like"/>
    <property type="match status" value="1"/>
</dbReference>
<dbReference type="PANTHER" id="PTHR43884:SF20">
    <property type="entry name" value="ACYL-COA DEHYDROGENASE FADE28"/>
    <property type="match status" value="1"/>
</dbReference>
<evidence type="ECO:0000256" key="5">
    <source>
        <dbReference type="ARBA" id="ARBA00023002"/>
    </source>
</evidence>
<evidence type="ECO:0000259" key="6">
    <source>
        <dbReference type="Pfam" id="PF00441"/>
    </source>
</evidence>
<feature type="domain" description="Acyl-CoA dehydrogenase/oxidase N-terminal" evidence="7">
    <location>
        <begin position="28"/>
        <end position="111"/>
    </location>
</feature>
<keyword evidence="9" id="KW-1185">Reference proteome</keyword>
<sequence>MRFGAIAPARLVYYFYYVRGLMDVGLNSEQLSLRDAVRDILRTECPPDAARQAITDPERWRALWKTVVDLGWTELAAANTGDYGPMELVVVLEECGAAIAPIPLLCSVGLAAGLLRGSGLDLVLADIAGGAVATVAVHAEKSRLPGVPMTLRQGRLRGRAVAVPNLARAELLVTLARTDDGGTVAAVARCGDGVTALPAAECTDPAQPLAGVQIDAEPVAVAPVDLESALPAPWVACAADLVGVAGAALRRSVEHAKTRRQFGKPIGAFQGVKHALADNYVSVERARSLTYAAAARLADPGTAPGDAWTAAALAKAAAGEAATGCARTAVQVHGALGQTWEHDAHLYVRHAWQTAALLGDSRALYHEVGRRFCGGAA</sequence>
<evidence type="ECO:0000256" key="4">
    <source>
        <dbReference type="ARBA" id="ARBA00022827"/>
    </source>
</evidence>
<dbReference type="Proteomes" id="UP000000580">
    <property type="component" value="Chromosome"/>
</dbReference>
<accession>Q73XF9</accession>
<dbReference type="Gene3D" id="1.10.540.10">
    <property type="entry name" value="Acyl-CoA dehydrogenase/oxidase, N-terminal domain"/>
    <property type="match status" value="1"/>
</dbReference>
<dbReference type="Gene3D" id="1.20.140.10">
    <property type="entry name" value="Butyryl-CoA Dehydrogenase, subunit A, domain 3"/>
    <property type="match status" value="1"/>
</dbReference>
<keyword evidence="4" id="KW-0274">FAD</keyword>
<evidence type="ECO:0000256" key="3">
    <source>
        <dbReference type="ARBA" id="ARBA00022630"/>
    </source>
</evidence>
<dbReference type="PANTHER" id="PTHR43884">
    <property type="entry name" value="ACYL-COA DEHYDROGENASE"/>
    <property type="match status" value="1"/>
</dbReference>
<keyword evidence="5" id="KW-0560">Oxidoreductase</keyword>
<protein>
    <recommendedName>
        <fullName evidence="10">Acyl-CoA dehydrogenase</fullName>
    </recommendedName>
</protein>
<evidence type="ECO:0000256" key="1">
    <source>
        <dbReference type="ARBA" id="ARBA00001974"/>
    </source>
</evidence>
<dbReference type="eggNOG" id="COG1960">
    <property type="taxonomic scope" value="Bacteria"/>
</dbReference>
<dbReference type="HOGENOM" id="CLU_018204_5_1_11"/>
<dbReference type="SUPFAM" id="SSF47203">
    <property type="entry name" value="Acyl-CoA dehydrogenase C-terminal domain-like"/>
    <property type="match status" value="1"/>
</dbReference>
<gene>
    <name evidence="8" type="ordered locus">MAP_2350</name>
</gene>
<evidence type="ECO:0008006" key="10">
    <source>
        <dbReference type="Google" id="ProtNLM"/>
    </source>
</evidence>
<name>Q73XF9_MYCPA</name>
<dbReference type="GO" id="GO:0050660">
    <property type="term" value="F:flavin adenine dinucleotide binding"/>
    <property type="evidence" value="ECO:0007669"/>
    <property type="project" value="InterPro"/>
</dbReference>
<dbReference type="EMBL" id="AE016958">
    <property type="protein sequence ID" value="AAS04667.1"/>
    <property type="molecule type" value="Genomic_DNA"/>
</dbReference>
<organism evidence="8 9">
    <name type="scientific">Mycolicibacterium paratuberculosis (strain ATCC BAA-968 / K-10)</name>
    <name type="common">Mycobacterium paratuberculosis</name>
    <dbReference type="NCBI Taxonomy" id="262316"/>
    <lineage>
        <taxon>Bacteria</taxon>
        <taxon>Bacillati</taxon>
        <taxon>Actinomycetota</taxon>
        <taxon>Actinomycetes</taxon>
        <taxon>Mycobacteriales</taxon>
        <taxon>Mycobacteriaceae</taxon>
        <taxon>Mycobacterium</taxon>
        <taxon>Mycobacterium avium complex (MAC)</taxon>
    </lineage>
</organism>
<evidence type="ECO:0000313" key="8">
    <source>
        <dbReference type="EMBL" id="AAS04667.1"/>
    </source>
</evidence>
<dbReference type="Pfam" id="PF02771">
    <property type="entry name" value="Acyl-CoA_dh_N"/>
    <property type="match status" value="1"/>
</dbReference>
<dbReference type="InterPro" id="IPR009100">
    <property type="entry name" value="AcylCoA_DH/oxidase_NM_dom_sf"/>
</dbReference>
<comment type="similarity">
    <text evidence="2">Belongs to the acyl-CoA dehydrogenase family.</text>
</comment>
<dbReference type="Pfam" id="PF00441">
    <property type="entry name" value="Acyl-CoA_dh_1"/>
    <property type="match status" value="1"/>
</dbReference>
<proteinExistence type="inferred from homology"/>
<keyword evidence="3" id="KW-0285">Flavoprotein</keyword>
<dbReference type="InterPro" id="IPR037069">
    <property type="entry name" value="AcylCoA_DH/ox_N_sf"/>
</dbReference>
<dbReference type="STRING" id="262316.MAP_2350"/>
<feature type="domain" description="Acyl-CoA dehydrogenase/oxidase C-terminal" evidence="6">
    <location>
        <begin position="236"/>
        <end position="361"/>
    </location>
</feature>
<dbReference type="GO" id="GO:0003995">
    <property type="term" value="F:acyl-CoA dehydrogenase activity"/>
    <property type="evidence" value="ECO:0007669"/>
    <property type="project" value="TreeGrafter"/>
</dbReference>
<comment type="cofactor">
    <cofactor evidence="1">
        <name>FAD</name>
        <dbReference type="ChEBI" id="CHEBI:57692"/>
    </cofactor>
</comment>
<evidence type="ECO:0000256" key="2">
    <source>
        <dbReference type="ARBA" id="ARBA00009347"/>
    </source>
</evidence>
<dbReference type="InterPro" id="IPR013786">
    <property type="entry name" value="AcylCoA_DH/ox_N"/>
</dbReference>
<evidence type="ECO:0000259" key="7">
    <source>
        <dbReference type="Pfam" id="PF02771"/>
    </source>
</evidence>
<evidence type="ECO:0000313" key="9">
    <source>
        <dbReference type="Proteomes" id="UP000000580"/>
    </source>
</evidence>
<reference evidence="8 9" key="1">
    <citation type="journal article" date="2005" name="Proc. Natl. Acad. Sci. U.S.A.">
        <title>The complete genome sequence of Mycobacterium avium subspecies paratuberculosis.</title>
        <authorList>
            <person name="Li L."/>
            <person name="Bannantine J.P."/>
            <person name="Zhang Q."/>
            <person name="Amonsin A."/>
            <person name="May B.J."/>
            <person name="Alt D."/>
            <person name="Banerji N."/>
            <person name="Kanjilal S."/>
            <person name="Kapur V."/>
        </authorList>
    </citation>
    <scope>NUCLEOTIDE SEQUENCE [LARGE SCALE GENOMIC DNA]</scope>
    <source>
        <strain evidence="9">ATCC BAA-968 / K-10</strain>
    </source>
</reference>
<dbReference type="InterPro" id="IPR036250">
    <property type="entry name" value="AcylCo_DH-like_C"/>
</dbReference>